<dbReference type="RefSeq" id="WP_148737145.1">
    <property type="nucleotide sequence ID" value="NZ_VSTH01000011.1"/>
</dbReference>
<dbReference type="InterPro" id="IPR016164">
    <property type="entry name" value="FAD-linked_Oxase-like_C"/>
</dbReference>
<organism evidence="7 8">
    <name type="scientific">Bradyrhizobium hipponense</name>
    <dbReference type="NCBI Taxonomy" id="2605638"/>
    <lineage>
        <taxon>Bacteria</taxon>
        <taxon>Pseudomonadati</taxon>
        <taxon>Pseudomonadota</taxon>
        <taxon>Alphaproteobacteria</taxon>
        <taxon>Hyphomicrobiales</taxon>
        <taxon>Nitrobacteraceae</taxon>
        <taxon>Bradyrhizobium</taxon>
    </lineage>
</organism>
<evidence type="ECO:0000256" key="3">
    <source>
        <dbReference type="ARBA" id="ARBA00022630"/>
    </source>
</evidence>
<dbReference type="Pfam" id="PF01565">
    <property type="entry name" value="FAD_binding_4"/>
    <property type="match status" value="1"/>
</dbReference>
<dbReference type="EMBL" id="VSTH01000011">
    <property type="protein sequence ID" value="TYO68251.1"/>
    <property type="molecule type" value="Genomic_DNA"/>
</dbReference>
<keyword evidence="8" id="KW-1185">Reference proteome</keyword>
<dbReference type="InterPro" id="IPR036318">
    <property type="entry name" value="FAD-bd_PCMH-like_sf"/>
</dbReference>
<dbReference type="PROSITE" id="PS00862">
    <property type="entry name" value="OX2_COVAL_FAD"/>
    <property type="match status" value="1"/>
</dbReference>
<dbReference type="InterPro" id="IPR006094">
    <property type="entry name" value="Oxid_FAD_bind_N"/>
</dbReference>
<dbReference type="Gene3D" id="3.30.43.10">
    <property type="entry name" value="Uridine Diphospho-n-acetylenolpyruvylglucosamine Reductase, domain 2"/>
    <property type="match status" value="1"/>
</dbReference>
<comment type="similarity">
    <text evidence="2">Belongs to the oxygen-dependent FAD-linked oxidoreductase family.</text>
</comment>
<dbReference type="InterPro" id="IPR016166">
    <property type="entry name" value="FAD-bd_PCMH"/>
</dbReference>
<comment type="cofactor">
    <cofactor evidence="1">
        <name>FAD</name>
        <dbReference type="ChEBI" id="CHEBI:57692"/>
    </cofactor>
</comment>
<feature type="domain" description="FAD-binding PCMH-type" evidence="6">
    <location>
        <begin position="41"/>
        <end position="211"/>
    </location>
</feature>
<accession>A0A5S4YV71</accession>
<protein>
    <submittedName>
        <fullName evidence="7">FAD-binding oxidoreductase</fullName>
    </submittedName>
</protein>
<dbReference type="Pfam" id="PF08031">
    <property type="entry name" value="BBE"/>
    <property type="match status" value="1"/>
</dbReference>
<dbReference type="PANTHER" id="PTHR42973:SF39">
    <property type="entry name" value="FAD-BINDING PCMH-TYPE DOMAIN-CONTAINING PROTEIN"/>
    <property type="match status" value="1"/>
</dbReference>
<keyword evidence="4" id="KW-0274">FAD</keyword>
<dbReference type="Gene3D" id="3.30.465.10">
    <property type="match status" value="1"/>
</dbReference>
<evidence type="ECO:0000256" key="5">
    <source>
        <dbReference type="ARBA" id="ARBA00023002"/>
    </source>
</evidence>
<evidence type="ECO:0000313" key="7">
    <source>
        <dbReference type="EMBL" id="TYO68251.1"/>
    </source>
</evidence>
<dbReference type="PANTHER" id="PTHR42973">
    <property type="entry name" value="BINDING OXIDOREDUCTASE, PUTATIVE (AFU_ORTHOLOGUE AFUA_1G17690)-RELATED"/>
    <property type="match status" value="1"/>
</dbReference>
<dbReference type="GO" id="GO:0016491">
    <property type="term" value="F:oxidoreductase activity"/>
    <property type="evidence" value="ECO:0007669"/>
    <property type="project" value="UniProtKB-KW"/>
</dbReference>
<evidence type="ECO:0000259" key="6">
    <source>
        <dbReference type="PROSITE" id="PS51387"/>
    </source>
</evidence>
<dbReference type="InterPro" id="IPR006093">
    <property type="entry name" value="Oxy_OxRdtase_FAD_BS"/>
</dbReference>
<comment type="caution">
    <text evidence="7">The sequence shown here is derived from an EMBL/GenBank/DDBJ whole genome shotgun (WGS) entry which is preliminary data.</text>
</comment>
<dbReference type="GO" id="GO:0071949">
    <property type="term" value="F:FAD binding"/>
    <property type="evidence" value="ECO:0007669"/>
    <property type="project" value="InterPro"/>
</dbReference>
<evidence type="ECO:0000313" key="8">
    <source>
        <dbReference type="Proteomes" id="UP000324797"/>
    </source>
</evidence>
<dbReference type="InterPro" id="IPR016167">
    <property type="entry name" value="FAD-bd_PCMH_sub1"/>
</dbReference>
<dbReference type="SUPFAM" id="SSF56176">
    <property type="entry name" value="FAD-binding/transporter-associated domain-like"/>
    <property type="match status" value="1"/>
</dbReference>
<dbReference type="InterPro" id="IPR012951">
    <property type="entry name" value="BBE"/>
</dbReference>
<dbReference type="Gene3D" id="3.40.462.20">
    <property type="match status" value="1"/>
</dbReference>
<proteinExistence type="inferred from homology"/>
<dbReference type="PROSITE" id="PS51387">
    <property type="entry name" value="FAD_PCMH"/>
    <property type="match status" value="1"/>
</dbReference>
<name>A0A5S4YV71_9BRAD</name>
<evidence type="ECO:0000256" key="4">
    <source>
        <dbReference type="ARBA" id="ARBA00022827"/>
    </source>
</evidence>
<keyword evidence="5" id="KW-0560">Oxidoreductase</keyword>
<dbReference type="InterPro" id="IPR016169">
    <property type="entry name" value="FAD-bd_PCMH_sub2"/>
</dbReference>
<evidence type="ECO:0000256" key="2">
    <source>
        <dbReference type="ARBA" id="ARBA00005466"/>
    </source>
</evidence>
<reference evidence="7 8" key="1">
    <citation type="submission" date="2019-08" db="EMBL/GenBank/DDBJ databases">
        <title>Bradyrhizobium hipponensis sp. nov., a rhizobium isolated from a Lupinus angustifolius root nodule in Tunisia.</title>
        <authorList>
            <person name="Off K."/>
            <person name="Rejili M."/>
            <person name="Mars M."/>
            <person name="Brachmann A."/>
            <person name="Marin M."/>
        </authorList>
    </citation>
    <scope>NUCLEOTIDE SEQUENCE [LARGE SCALE GENOMIC DNA]</scope>
    <source>
        <strain evidence="8">aSej3</strain>
    </source>
</reference>
<evidence type="ECO:0000256" key="1">
    <source>
        <dbReference type="ARBA" id="ARBA00001974"/>
    </source>
</evidence>
<keyword evidence="3" id="KW-0285">Flavoprotein</keyword>
<sequence length="458" mass="49044">MSSIASVASAAADLSASFAGQLLKPADEGYEEARRVHNGLVDKRPALIARCRSVADVVDAVALATKLGLEVAVRGGGHNVAGRATIDGGIMIDLSPMKGIHVDAVGKTVRAQGGATWGEVNRETQLHGLAVTGGVVSTTGIAGLTLGGGLGWLMGKYGLALDNLRAVELVTADGKVLRASKQEEPDLFWAVRGGGGNFGIATSLEYDLHLVGPIVTGGPIIYPIDRSRDMLEFFRASTQTLPDEHTLFATLTHAPDGSGTEVAALVTCHCGTAADAEQAMRPLKQFGAPLMDAVGPIPYCQLNSMLDANYPKGALNYWKSNFLTELSDAAIATMIECFARCPTPMGQLLLEHVHGAATRVDAGDTAFPHRQEGYNFLILAQWMQPSDTSRCIAWARETYQSMQPFFAAGRYVNYLDDDETADSVAAAYGPNYRRLQRIKAKYDPKNFFRMNQNIRPLG</sequence>
<gene>
    <name evidence="7" type="ORF">FXV83_01695</name>
</gene>
<dbReference type="AlphaFoldDB" id="A0A5S4YV71"/>
<dbReference type="SUPFAM" id="SSF55103">
    <property type="entry name" value="FAD-linked oxidases, C-terminal domain"/>
    <property type="match status" value="1"/>
</dbReference>
<dbReference type="InterPro" id="IPR050416">
    <property type="entry name" value="FAD-linked_Oxidoreductase"/>
</dbReference>
<dbReference type="Proteomes" id="UP000324797">
    <property type="component" value="Unassembled WGS sequence"/>
</dbReference>